<evidence type="ECO:0000313" key="2">
    <source>
        <dbReference type="Proteomes" id="UP000541444"/>
    </source>
</evidence>
<organism evidence="1 2">
    <name type="scientific">Kingdonia uniflora</name>
    <dbReference type="NCBI Taxonomy" id="39325"/>
    <lineage>
        <taxon>Eukaryota</taxon>
        <taxon>Viridiplantae</taxon>
        <taxon>Streptophyta</taxon>
        <taxon>Embryophyta</taxon>
        <taxon>Tracheophyta</taxon>
        <taxon>Spermatophyta</taxon>
        <taxon>Magnoliopsida</taxon>
        <taxon>Ranunculales</taxon>
        <taxon>Circaeasteraceae</taxon>
        <taxon>Kingdonia</taxon>
    </lineage>
</organism>
<comment type="caution">
    <text evidence="1">The sequence shown here is derived from an EMBL/GenBank/DDBJ whole genome shotgun (WGS) entry which is preliminary data.</text>
</comment>
<evidence type="ECO:0000313" key="1">
    <source>
        <dbReference type="EMBL" id="KAF6167784.1"/>
    </source>
</evidence>
<proteinExistence type="predicted"/>
<accession>A0A7J7NLC7</accession>
<dbReference type="AlphaFoldDB" id="A0A7J7NLC7"/>
<gene>
    <name evidence="1" type="ORF">GIB67_027562</name>
</gene>
<feature type="non-terminal residue" evidence="1">
    <location>
        <position position="52"/>
    </location>
</feature>
<reference evidence="1 2" key="1">
    <citation type="journal article" date="2020" name="IScience">
        <title>Genome Sequencing of the Endangered Kingdonia uniflora (Circaeasteraceae, Ranunculales) Reveals Potential Mechanisms of Evolutionary Specialization.</title>
        <authorList>
            <person name="Sun Y."/>
            <person name="Deng T."/>
            <person name="Zhang A."/>
            <person name="Moore M.J."/>
            <person name="Landis J.B."/>
            <person name="Lin N."/>
            <person name="Zhang H."/>
            <person name="Zhang X."/>
            <person name="Huang J."/>
            <person name="Zhang X."/>
            <person name="Sun H."/>
            <person name="Wang H."/>
        </authorList>
    </citation>
    <scope>NUCLEOTIDE SEQUENCE [LARGE SCALE GENOMIC DNA]</scope>
    <source>
        <strain evidence="1">TB1705</strain>
        <tissue evidence="1">Leaf</tissue>
    </source>
</reference>
<keyword evidence="2" id="KW-1185">Reference proteome</keyword>
<dbReference type="Proteomes" id="UP000541444">
    <property type="component" value="Unassembled WGS sequence"/>
</dbReference>
<sequence length="52" mass="5719">ILPPAIPLFSKISNLVHLIHPSSSSPIPFVDTIVSFVFFVPSPIKISLMMNE</sequence>
<protein>
    <submittedName>
        <fullName evidence="1">Uncharacterized protein</fullName>
    </submittedName>
</protein>
<name>A0A7J7NLC7_9MAGN</name>
<dbReference type="EMBL" id="JACGCM010000715">
    <property type="protein sequence ID" value="KAF6167784.1"/>
    <property type="molecule type" value="Genomic_DNA"/>
</dbReference>